<accession>U3A0Q4</accession>
<name>U3A0Q4_VIBPR</name>
<keyword evidence="1" id="KW-0472">Membrane</keyword>
<keyword evidence="3" id="KW-1185">Reference proteome</keyword>
<reference evidence="2 3" key="1">
    <citation type="submission" date="2013-09" db="EMBL/GenBank/DDBJ databases">
        <title>Whole genome shotgun sequence of Vibrio proteolyticus NBRC 13287.</title>
        <authorList>
            <person name="Isaki S."/>
            <person name="Hosoyama A."/>
            <person name="Numata M."/>
            <person name="Hashimoto M."/>
            <person name="Hosoyama Y."/>
            <person name="Tsuchikane K."/>
            <person name="Noguchi M."/>
            <person name="Hirakata S."/>
            <person name="Ichikawa N."/>
            <person name="Ohji S."/>
            <person name="Yamazoe A."/>
            <person name="Fujita N."/>
        </authorList>
    </citation>
    <scope>NUCLEOTIDE SEQUENCE [LARGE SCALE GENOMIC DNA]</scope>
    <source>
        <strain evidence="2 3">NBRC 13287</strain>
    </source>
</reference>
<protein>
    <recommendedName>
        <fullName evidence="4">Hydroxylamine reductase</fullName>
    </recommendedName>
</protein>
<evidence type="ECO:0000313" key="3">
    <source>
        <dbReference type="Proteomes" id="UP000016570"/>
    </source>
</evidence>
<gene>
    <name evidence="2" type="ORF">VPR01S_05_02120</name>
</gene>
<dbReference type="Proteomes" id="UP000016570">
    <property type="component" value="Unassembled WGS sequence"/>
</dbReference>
<dbReference type="RefSeq" id="WP_021704895.1">
    <property type="nucleotide sequence ID" value="NZ_BATJ01000005.1"/>
</dbReference>
<keyword evidence="1" id="KW-0812">Transmembrane</keyword>
<organism evidence="2 3">
    <name type="scientific">Vibrio proteolyticus NBRC 13287</name>
    <dbReference type="NCBI Taxonomy" id="1219065"/>
    <lineage>
        <taxon>Bacteria</taxon>
        <taxon>Pseudomonadati</taxon>
        <taxon>Pseudomonadota</taxon>
        <taxon>Gammaproteobacteria</taxon>
        <taxon>Vibrionales</taxon>
        <taxon>Vibrionaceae</taxon>
        <taxon>Vibrio</taxon>
    </lineage>
</organism>
<proteinExistence type="predicted"/>
<sequence>MSRLIVTFLTIITGFFALVASLIMVIPLTIAALITGRRIQKEMQNYHFATEQNAVIEGEYEEVPKK</sequence>
<evidence type="ECO:0000313" key="2">
    <source>
        <dbReference type="EMBL" id="GAD66917.1"/>
    </source>
</evidence>
<dbReference type="AlphaFoldDB" id="U3A0Q4"/>
<comment type="caution">
    <text evidence="2">The sequence shown here is derived from an EMBL/GenBank/DDBJ whole genome shotgun (WGS) entry which is preliminary data.</text>
</comment>
<feature type="transmembrane region" description="Helical" evidence="1">
    <location>
        <begin position="6"/>
        <end position="34"/>
    </location>
</feature>
<evidence type="ECO:0000256" key="1">
    <source>
        <dbReference type="SAM" id="Phobius"/>
    </source>
</evidence>
<keyword evidence="1" id="KW-1133">Transmembrane helix</keyword>
<dbReference type="STRING" id="1219065.VPR01S_05_02120"/>
<evidence type="ECO:0008006" key="4">
    <source>
        <dbReference type="Google" id="ProtNLM"/>
    </source>
</evidence>
<dbReference type="eggNOG" id="ENOG5031Z6K">
    <property type="taxonomic scope" value="Bacteria"/>
</dbReference>
<dbReference type="EMBL" id="BATJ01000005">
    <property type="protein sequence ID" value="GAD66917.1"/>
    <property type="molecule type" value="Genomic_DNA"/>
</dbReference>